<dbReference type="InterPro" id="IPR013783">
    <property type="entry name" value="Ig-like_fold"/>
</dbReference>
<dbReference type="InterPro" id="IPR001039">
    <property type="entry name" value="MHC_I_a_a1/a2"/>
</dbReference>
<dbReference type="GO" id="GO:0006955">
    <property type="term" value="P:immune response"/>
    <property type="evidence" value="ECO:0007669"/>
    <property type="project" value="TreeGrafter"/>
</dbReference>
<dbReference type="AlphaFoldDB" id="A0A8C6S6Z7"/>
<dbReference type="Proteomes" id="UP000694523">
    <property type="component" value="Unplaced"/>
</dbReference>
<dbReference type="Ensembl" id="ENSNMLT00000001069.1">
    <property type="protein sequence ID" value="ENSNMLP00000000906.1"/>
    <property type="gene ID" value="ENSNMLG00000000618.1"/>
</dbReference>
<evidence type="ECO:0000256" key="2">
    <source>
        <dbReference type="RuleBase" id="RU004439"/>
    </source>
</evidence>
<dbReference type="PRINTS" id="PR01638">
    <property type="entry name" value="MHCCLASSI"/>
</dbReference>
<dbReference type="SMART" id="SM00407">
    <property type="entry name" value="IGc1"/>
    <property type="match status" value="1"/>
</dbReference>
<dbReference type="GO" id="GO:0005615">
    <property type="term" value="C:extracellular space"/>
    <property type="evidence" value="ECO:0007669"/>
    <property type="project" value="TreeGrafter"/>
</dbReference>
<organism evidence="4 5">
    <name type="scientific">Neogobius melanostomus</name>
    <name type="common">round goby</name>
    <dbReference type="NCBI Taxonomy" id="47308"/>
    <lineage>
        <taxon>Eukaryota</taxon>
        <taxon>Metazoa</taxon>
        <taxon>Chordata</taxon>
        <taxon>Craniata</taxon>
        <taxon>Vertebrata</taxon>
        <taxon>Euteleostomi</taxon>
        <taxon>Actinopterygii</taxon>
        <taxon>Neopterygii</taxon>
        <taxon>Teleostei</taxon>
        <taxon>Neoteleostei</taxon>
        <taxon>Acanthomorphata</taxon>
        <taxon>Gobiaria</taxon>
        <taxon>Gobiiformes</taxon>
        <taxon>Gobioidei</taxon>
        <taxon>Gobiidae</taxon>
        <taxon>Benthophilinae</taxon>
        <taxon>Neogobiini</taxon>
        <taxon>Neogobius</taxon>
    </lineage>
</organism>
<dbReference type="InterPro" id="IPR011162">
    <property type="entry name" value="MHC_I/II-like_Ag-recog"/>
</dbReference>
<dbReference type="InterPro" id="IPR007110">
    <property type="entry name" value="Ig-like_dom"/>
</dbReference>
<keyword evidence="5" id="KW-1185">Reference proteome</keyword>
<feature type="domain" description="Ig-like" evidence="3">
    <location>
        <begin position="207"/>
        <end position="266"/>
    </location>
</feature>
<dbReference type="InterPro" id="IPR011161">
    <property type="entry name" value="MHC_I-like_Ag-recog"/>
</dbReference>
<accession>A0A8C6S6Z7</accession>
<dbReference type="InterPro" id="IPR036179">
    <property type="entry name" value="Ig-like_dom_sf"/>
</dbReference>
<dbReference type="InterPro" id="IPR050208">
    <property type="entry name" value="MHC_class-I_related"/>
</dbReference>
<comment type="similarity">
    <text evidence="2">Belongs to the MHC class I family.</text>
</comment>
<evidence type="ECO:0000256" key="1">
    <source>
        <dbReference type="ARBA" id="ARBA00023180"/>
    </source>
</evidence>
<dbReference type="Pfam" id="PF07654">
    <property type="entry name" value="C1-set"/>
    <property type="match status" value="1"/>
</dbReference>
<evidence type="ECO:0000259" key="3">
    <source>
        <dbReference type="PROSITE" id="PS50835"/>
    </source>
</evidence>
<sequence length="353" mass="40226">FLQSAPHTFKGLKSILNHTLGFFTTASPENSGLPQLVSVGVLNDLVIFHYDSETKRMVPKQEWMKRVTEDEPQYWETYTQVYLNNEQIIKAELETLMQLLNLTEGLHILQSILGCDWNNETDEVRGYYLNAFDGEELIALDWETQTWVSKQPAFVTKLMQERFGEAAYWKKLLENFYADYLKKFVRYGEKTLTRKVWFLQKSSSSPVTCFASGFYPDKAKLFWTKDGEELQEDWGKIRPNHDGTFQSSVSLDLSSVPTGDWDRYSCVFQLSGVKDDLITKLDPGLIRTNGETGPLIVHLEWTAAFLPALGTQSEVGGGSYSLRSYGRSIQTCSTLSKSILNNGLSFFPPTCLF</sequence>
<dbReference type="PANTHER" id="PTHR16675:SF237">
    <property type="entry name" value="MHC CLASS I ANTIGEN TRANSCRIPT VARIANT 1-RELATED"/>
    <property type="match status" value="1"/>
</dbReference>
<dbReference type="GO" id="GO:0009897">
    <property type="term" value="C:external side of plasma membrane"/>
    <property type="evidence" value="ECO:0007669"/>
    <property type="project" value="TreeGrafter"/>
</dbReference>
<protein>
    <recommendedName>
        <fullName evidence="3">Ig-like domain-containing protein</fullName>
    </recommendedName>
</protein>
<dbReference type="SUPFAM" id="SSF54452">
    <property type="entry name" value="MHC antigen-recognition domain"/>
    <property type="match status" value="1"/>
</dbReference>
<dbReference type="InterPro" id="IPR037055">
    <property type="entry name" value="MHC_I-like_Ag-recog_sf"/>
</dbReference>
<keyword evidence="1" id="KW-0325">Glycoprotein</keyword>
<dbReference type="Gene3D" id="3.30.500.10">
    <property type="entry name" value="MHC class I-like antigen recognition-like"/>
    <property type="match status" value="1"/>
</dbReference>
<name>A0A8C6S6Z7_9GOBI</name>
<dbReference type="SUPFAM" id="SSF48726">
    <property type="entry name" value="Immunoglobulin"/>
    <property type="match status" value="1"/>
</dbReference>
<dbReference type="PANTHER" id="PTHR16675">
    <property type="entry name" value="MHC CLASS I-RELATED"/>
    <property type="match status" value="1"/>
</dbReference>
<dbReference type="Gene3D" id="2.60.40.10">
    <property type="entry name" value="Immunoglobulins"/>
    <property type="match status" value="1"/>
</dbReference>
<reference evidence="4" key="1">
    <citation type="submission" date="2025-08" db="UniProtKB">
        <authorList>
            <consortium name="Ensembl"/>
        </authorList>
    </citation>
    <scope>IDENTIFICATION</scope>
</reference>
<evidence type="ECO:0000313" key="5">
    <source>
        <dbReference type="Proteomes" id="UP000694523"/>
    </source>
</evidence>
<evidence type="ECO:0000313" key="4">
    <source>
        <dbReference type="Ensembl" id="ENSNMLP00000000906.1"/>
    </source>
</evidence>
<dbReference type="PROSITE" id="PS50835">
    <property type="entry name" value="IG_LIKE"/>
    <property type="match status" value="1"/>
</dbReference>
<dbReference type="Pfam" id="PF00129">
    <property type="entry name" value="MHC_I"/>
    <property type="match status" value="1"/>
</dbReference>
<proteinExistence type="inferred from homology"/>
<reference evidence="4" key="2">
    <citation type="submission" date="2025-09" db="UniProtKB">
        <authorList>
            <consortium name="Ensembl"/>
        </authorList>
    </citation>
    <scope>IDENTIFICATION</scope>
</reference>
<dbReference type="InterPro" id="IPR003597">
    <property type="entry name" value="Ig_C1-set"/>
</dbReference>